<accession>A0A927API3</accession>
<reference evidence="2" key="1">
    <citation type="submission" date="2020-09" db="EMBL/GenBank/DDBJ databases">
        <authorList>
            <person name="Kim M.K."/>
        </authorList>
    </citation>
    <scope>NUCLEOTIDE SEQUENCE</scope>
    <source>
        <strain evidence="2">BT702</strain>
    </source>
</reference>
<dbReference type="RefSeq" id="WP_190891431.1">
    <property type="nucleotide sequence ID" value="NZ_JACWZY010000035.1"/>
</dbReference>
<dbReference type="AlphaFoldDB" id="A0A927API3"/>
<keyword evidence="3" id="KW-1185">Reference proteome</keyword>
<evidence type="ECO:0000313" key="3">
    <source>
        <dbReference type="Proteomes" id="UP000598820"/>
    </source>
</evidence>
<feature type="region of interest" description="Disordered" evidence="1">
    <location>
        <begin position="53"/>
        <end position="90"/>
    </location>
</feature>
<name>A0A927API3_9BACT</name>
<evidence type="ECO:0000256" key="1">
    <source>
        <dbReference type="SAM" id="MobiDB-lite"/>
    </source>
</evidence>
<proteinExistence type="predicted"/>
<gene>
    <name evidence="2" type="ORF">IC229_28795</name>
</gene>
<comment type="caution">
    <text evidence="2">The sequence shown here is derived from an EMBL/GenBank/DDBJ whole genome shotgun (WGS) entry which is preliminary data.</text>
</comment>
<protein>
    <submittedName>
        <fullName evidence="2">Uncharacterized protein</fullName>
    </submittedName>
</protein>
<evidence type="ECO:0000313" key="2">
    <source>
        <dbReference type="EMBL" id="MBD2704669.1"/>
    </source>
</evidence>
<feature type="compositionally biased region" description="Basic and acidic residues" evidence="1">
    <location>
        <begin position="53"/>
        <end position="71"/>
    </location>
</feature>
<dbReference type="Proteomes" id="UP000598820">
    <property type="component" value="Unassembled WGS sequence"/>
</dbReference>
<sequence>MEDEEKVDPDYLKGFNEGYTIAQYMPELAQKLAAIDNDQVRLAGFQDGRKQYQLEQTKDRLPSWLKGDRASKNPNPPTKAKDRDIEPDKD</sequence>
<feature type="compositionally biased region" description="Basic and acidic residues" evidence="1">
    <location>
        <begin position="79"/>
        <end position="90"/>
    </location>
</feature>
<organism evidence="2 3">
    <name type="scientific">Spirosoma profusum</name>
    <dbReference type="NCBI Taxonomy" id="2771354"/>
    <lineage>
        <taxon>Bacteria</taxon>
        <taxon>Pseudomonadati</taxon>
        <taxon>Bacteroidota</taxon>
        <taxon>Cytophagia</taxon>
        <taxon>Cytophagales</taxon>
        <taxon>Cytophagaceae</taxon>
        <taxon>Spirosoma</taxon>
    </lineage>
</organism>
<dbReference type="EMBL" id="JACWZY010000035">
    <property type="protein sequence ID" value="MBD2704669.1"/>
    <property type="molecule type" value="Genomic_DNA"/>
</dbReference>